<reference evidence="1 2" key="1">
    <citation type="submission" date="2017-09" db="EMBL/GenBank/DDBJ databases">
        <title>SPAdes assembly of the Mesoplasma lactucae genome.</title>
        <authorList>
            <person name="Knight T.F."/>
            <person name="Rubinstein R."/>
            <person name="Citino T."/>
        </authorList>
    </citation>
    <scope>NUCLEOTIDE SEQUENCE [LARGE SCALE GENOMIC DNA]</scope>
    <source>
        <strain evidence="1 2">831-C4</strain>
    </source>
</reference>
<dbReference type="Gene3D" id="3.40.50.300">
    <property type="entry name" value="P-loop containing nucleotide triphosphate hydrolases"/>
    <property type="match status" value="1"/>
</dbReference>
<proteinExistence type="predicted"/>
<dbReference type="Pfam" id="PF00005">
    <property type="entry name" value="ABC_tran"/>
    <property type="match status" value="1"/>
</dbReference>
<evidence type="ECO:0000313" key="1">
    <source>
        <dbReference type="EMBL" id="ATG97731.1"/>
    </source>
</evidence>
<dbReference type="AlphaFoldDB" id="A0A291ISQ8"/>
<dbReference type="CDD" id="cd03230">
    <property type="entry name" value="ABC_DR_subfamily_A"/>
    <property type="match status" value="1"/>
</dbReference>
<name>A0A291ISQ8_9MOLU</name>
<dbReference type="Proteomes" id="UP000232227">
    <property type="component" value="Chromosome"/>
</dbReference>
<protein>
    <submittedName>
        <fullName evidence="1">Multidrug ABC transporter ATP-binding protein</fullName>
    </submittedName>
</protein>
<evidence type="ECO:0000313" key="2">
    <source>
        <dbReference type="Proteomes" id="UP000232227"/>
    </source>
</evidence>
<dbReference type="KEGG" id="mlac:CP520_03275"/>
<dbReference type="InterPro" id="IPR003593">
    <property type="entry name" value="AAA+_ATPase"/>
</dbReference>
<gene>
    <name evidence="1" type="ORF">CP520_03275</name>
</gene>
<dbReference type="InterPro" id="IPR051782">
    <property type="entry name" value="ABC_Transporter_VariousFunc"/>
</dbReference>
<organism evidence="1 2">
    <name type="scientific">Mesoplasma lactucae ATCC 49193</name>
    <dbReference type="NCBI Taxonomy" id="81460"/>
    <lineage>
        <taxon>Bacteria</taxon>
        <taxon>Bacillati</taxon>
        <taxon>Mycoplasmatota</taxon>
        <taxon>Mollicutes</taxon>
        <taxon>Entomoplasmatales</taxon>
        <taxon>Entomoplasmataceae</taxon>
        <taxon>Mesoplasma</taxon>
    </lineage>
</organism>
<dbReference type="GO" id="GO:0005524">
    <property type="term" value="F:ATP binding"/>
    <property type="evidence" value="ECO:0007669"/>
    <property type="project" value="UniProtKB-KW"/>
</dbReference>
<dbReference type="SMART" id="SM00382">
    <property type="entry name" value="AAA"/>
    <property type="match status" value="1"/>
</dbReference>
<dbReference type="PANTHER" id="PTHR42939">
    <property type="entry name" value="ABC TRANSPORTER ATP-BINDING PROTEIN ALBC-RELATED"/>
    <property type="match status" value="1"/>
</dbReference>
<accession>A0A291ISQ8</accession>
<dbReference type="InterPro" id="IPR003439">
    <property type="entry name" value="ABC_transporter-like_ATP-bd"/>
</dbReference>
<dbReference type="PROSITE" id="PS00211">
    <property type="entry name" value="ABC_TRANSPORTER_1"/>
    <property type="match status" value="1"/>
</dbReference>
<dbReference type="InterPro" id="IPR017871">
    <property type="entry name" value="ABC_transporter-like_CS"/>
</dbReference>
<sequence length="234" mass="26345">MIEIKNVTKSYGPNTGNFDVNISIKDGEIYGLLGPNGAGKTTLIRQMMGFIKPDSGTISILGLDSWKQHKEIMTSLGYLEGEVELFDNLKGMQYIKMVADLKGMKDLQEAERLISYFQLNANTKIKKMSKGMKQKIAIICAVMNKPKVLILDEPTSGLDPLMQNQFNELIKSLNKQGTTIFLSSHIFQDVAQLCNRVGFLRDGKLIKEETIKDRNIEALQKEFLSLYKTKDAKD</sequence>
<dbReference type="PANTHER" id="PTHR42939:SF1">
    <property type="entry name" value="ABC TRANSPORTER ATP-BINDING PROTEIN ALBC-RELATED"/>
    <property type="match status" value="1"/>
</dbReference>
<dbReference type="SUPFAM" id="SSF52540">
    <property type="entry name" value="P-loop containing nucleoside triphosphate hydrolases"/>
    <property type="match status" value="1"/>
</dbReference>
<dbReference type="OrthoDB" id="9778547at2"/>
<dbReference type="PROSITE" id="PS50893">
    <property type="entry name" value="ABC_TRANSPORTER_2"/>
    <property type="match status" value="1"/>
</dbReference>
<dbReference type="GO" id="GO:0016887">
    <property type="term" value="F:ATP hydrolysis activity"/>
    <property type="evidence" value="ECO:0007669"/>
    <property type="project" value="InterPro"/>
</dbReference>
<dbReference type="RefSeq" id="WP_096863019.1">
    <property type="nucleotide sequence ID" value="NZ_CP023668.1"/>
</dbReference>
<keyword evidence="2" id="KW-1185">Reference proteome</keyword>
<dbReference type="EMBL" id="CP023668">
    <property type="protein sequence ID" value="ATG97731.1"/>
    <property type="molecule type" value="Genomic_DNA"/>
</dbReference>
<keyword evidence="1" id="KW-0547">Nucleotide-binding</keyword>
<keyword evidence="1" id="KW-0067">ATP-binding</keyword>
<dbReference type="InterPro" id="IPR027417">
    <property type="entry name" value="P-loop_NTPase"/>
</dbReference>